<accession>A0A1M5GPB5</accession>
<sequence length="422" mass="47723">MATEKVAIIGTGSSAEALLTHLNAETVCDFYNSTGVGEFKGKNVQAVQELVSENYDRVILAVYDYGELLPLIRQIERVQLYWFNAKTNELTYLTDPFADNETSHSLASQRLTVVYDMRIAPPTYDFAVFLVKSLLVARQRGLHGLHVLIAPGDKGGFRENIDFFSHSEMAFRVTHLLLPLIKLVDPTAAFSLCSSRKQAREMFLQAPCRFPELHNFVKPVARHFYSEFFEFIEQNVEHKILQASEICRERIQEWKTELGVSTDKLITLTLRESSAHHDRNSELAVWRKVAEALSRHGYTVVVIRDTSKALLNLGWGDVVEFPVAALDVEMRTALYESAWLNLGVCNGPAVLCFLMPQCRYLYFGMYNASCTSNTYEHLEKVGIVKGKDQIAGAGEDQYICWDDISVENVLSAIEQKFGVKIQ</sequence>
<keyword evidence="2" id="KW-1185">Reference proteome</keyword>
<reference evidence="2" key="1">
    <citation type="submission" date="2016-11" db="EMBL/GenBank/DDBJ databases">
        <authorList>
            <person name="Varghese N."/>
            <person name="Submissions S."/>
        </authorList>
    </citation>
    <scope>NUCLEOTIDE SEQUENCE [LARGE SCALE GENOMIC DNA]</scope>
    <source>
        <strain evidence="2">CGMCC 1.8995</strain>
    </source>
</reference>
<organism evidence="1 2">
    <name type="scientific">Marisediminitalea aggregata</name>
    <dbReference type="NCBI Taxonomy" id="634436"/>
    <lineage>
        <taxon>Bacteria</taxon>
        <taxon>Pseudomonadati</taxon>
        <taxon>Pseudomonadota</taxon>
        <taxon>Gammaproteobacteria</taxon>
        <taxon>Alteromonadales</taxon>
        <taxon>Alteromonadaceae</taxon>
        <taxon>Marisediminitalea</taxon>
    </lineage>
</organism>
<evidence type="ECO:0000313" key="1">
    <source>
        <dbReference type="EMBL" id="SHG05579.1"/>
    </source>
</evidence>
<name>A0A1M5GPB5_9ALTE</name>
<dbReference type="RefSeq" id="WP_073319146.1">
    <property type="nucleotide sequence ID" value="NZ_FQWD01000002.1"/>
</dbReference>
<proteinExistence type="predicted"/>
<dbReference type="AlphaFoldDB" id="A0A1M5GPB5"/>
<protein>
    <submittedName>
        <fullName evidence="1">Uncharacterized protein</fullName>
    </submittedName>
</protein>
<dbReference type="STRING" id="634436.SAMN05216361_1112"/>
<dbReference type="Proteomes" id="UP000184520">
    <property type="component" value="Unassembled WGS sequence"/>
</dbReference>
<gene>
    <name evidence="1" type="ORF">SAMN05216361_1112</name>
</gene>
<dbReference type="OrthoDB" id="6298687at2"/>
<evidence type="ECO:0000313" key="2">
    <source>
        <dbReference type="Proteomes" id="UP000184520"/>
    </source>
</evidence>
<dbReference type="EMBL" id="FQWD01000002">
    <property type="protein sequence ID" value="SHG05579.1"/>
    <property type="molecule type" value="Genomic_DNA"/>
</dbReference>